<name>K0RM41_THAOC</name>
<feature type="region of interest" description="Disordered" evidence="1">
    <location>
        <begin position="1"/>
        <end position="60"/>
    </location>
</feature>
<feature type="region of interest" description="Disordered" evidence="1">
    <location>
        <begin position="121"/>
        <end position="140"/>
    </location>
</feature>
<feature type="region of interest" description="Disordered" evidence="1">
    <location>
        <begin position="246"/>
        <end position="265"/>
    </location>
</feature>
<dbReference type="EMBL" id="AGNL01046628">
    <property type="protein sequence ID" value="EJK47787.1"/>
    <property type="molecule type" value="Genomic_DNA"/>
</dbReference>
<feature type="compositionally biased region" description="Basic and acidic residues" evidence="1">
    <location>
        <begin position="327"/>
        <end position="345"/>
    </location>
</feature>
<feature type="non-terminal residue" evidence="2">
    <location>
        <position position="1"/>
    </location>
</feature>
<evidence type="ECO:0000256" key="1">
    <source>
        <dbReference type="SAM" id="MobiDB-lite"/>
    </source>
</evidence>
<feature type="compositionally biased region" description="Basic residues" evidence="1">
    <location>
        <begin position="22"/>
        <end position="31"/>
    </location>
</feature>
<dbReference type="AlphaFoldDB" id="K0RM41"/>
<sequence length="370" mass="40033">DGGGKGGGPPPAGRQAPLPRGPVRRRRRTVRPRPLPAGAPPWPLLQAGSVPPQAAPVGQRPLRRHGLRATARPAAGVVGGASDYWTEHVMPNYPTGRTSHFERLCSDETRGRVRERFVRGEVAEEDGGSRRRRPEGADDVSTKYKKMGITDPASASDDELGGRLARRLAPRIRSVLSRCATSANSSESSPRNVICALEAYLISLALGRSGEVEGGYPPLQSDAAYIIFDGIFAEGPRVVLRDRPRDVQCRSGGDGKGGKRGGGRVDAVSVPTVHFYFPDVSPRGARGKEKNDDDERGRSAAFHRILLYAICSFHGLETSSSVVTRRSGRETERSKRGVSRNDERRRMKVVTVQGGILLAPELAVLDHCCE</sequence>
<accession>K0RM41</accession>
<keyword evidence="3" id="KW-1185">Reference proteome</keyword>
<proteinExistence type="predicted"/>
<comment type="caution">
    <text evidence="2">The sequence shown here is derived from an EMBL/GenBank/DDBJ whole genome shotgun (WGS) entry which is preliminary data.</text>
</comment>
<feature type="compositionally biased region" description="Pro residues" evidence="1">
    <location>
        <begin position="33"/>
        <end position="43"/>
    </location>
</feature>
<dbReference type="OrthoDB" id="47368at2759"/>
<organism evidence="2 3">
    <name type="scientific">Thalassiosira oceanica</name>
    <name type="common">Marine diatom</name>
    <dbReference type="NCBI Taxonomy" id="159749"/>
    <lineage>
        <taxon>Eukaryota</taxon>
        <taxon>Sar</taxon>
        <taxon>Stramenopiles</taxon>
        <taxon>Ochrophyta</taxon>
        <taxon>Bacillariophyta</taxon>
        <taxon>Coscinodiscophyceae</taxon>
        <taxon>Thalassiosirophycidae</taxon>
        <taxon>Thalassiosirales</taxon>
        <taxon>Thalassiosiraceae</taxon>
        <taxon>Thalassiosira</taxon>
    </lineage>
</organism>
<dbReference type="eggNOG" id="ENOG502QYSN">
    <property type="taxonomic scope" value="Eukaryota"/>
</dbReference>
<reference evidence="2 3" key="1">
    <citation type="journal article" date="2012" name="Genome Biol.">
        <title>Genome and low-iron response of an oceanic diatom adapted to chronic iron limitation.</title>
        <authorList>
            <person name="Lommer M."/>
            <person name="Specht M."/>
            <person name="Roy A.S."/>
            <person name="Kraemer L."/>
            <person name="Andreson R."/>
            <person name="Gutowska M.A."/>
            <person name="Wolf J."/>
            <person name="Bergner S.V."/>
            <person name="Schilhabel M.B."/>
            <person name="Klostermeier U.C."/>
            <person name="Beiko R.G."/>
            <person name="Rosenstiel P."/>
            <person name="Hippler M."/>
            <person name="Laroche J."/>
        </authorList>
    </citation>
    <scope>NUCLEOTIDE SEQUENCE [LARGE SCALE GENOMIC DNA]</scope>
    <source>
        <strain evidence="2 3">CCMP1005</strain>
    </source>
</reference>
<evidence type="ECO:0000313" key="3">
    <source>
        <dbReference type="Proteomes" id="UP000266841"/>
    </source>
</evidence>
<feature type="region of interest" description="Disordered" evidence="1">
    <location>
        <begin position="322"/>
        <end position="345"/>
    </location>
</feature>
<protein>
    <submittedName>
        <fullName evidence="2">Uncharacterized protein</fullName>
    </submittedName>
</protein>
<dbReference type="Proteomes" id="UP000266841">
    <property type="component" value="Unassembled WGS sequence"/>
</dbReference>
<evidence type="ECO:0000313" key="2">
    <source>
        <dbReference type="EMBL" id="EJK47787.1"/>
    </source>
</evidence>
<gene>
    <name evidence="2" type="ORF">THAOC_33474</name>
</gene>